<evidence type="ECO:0000313" key="1">
    <source>
        <dbReference type="EMBL" id="CAG8808864.1"/>
    </source>
</evidence>
<dbReference type="PANTHER" id="PTHR34415:SF1">
    <property type="entry name" value="INTEGRASE CATALYTIC DOMAIN-CONTAINING PROTEIN"/>
    <property type="match status" value="1"/>
</dbReference>
<reference evidence="1 2" key="1">
    <citation type="submission" date="2021-06" db="EMBL/GenBank/DDBJ databases">
        <authorList>
            <person name="Kallberg Y."/>
            <person name="Tangrot J."/>
            <person name="Rosling A."/>
        </authorList>
    </citation>
    <scope>NUCLEOTIDE SEQUENCE [LARGE SCALE GENOMIC DNA]</scope>
    <source>
        <strain evidence="1 2">120-4 pot B 10/14</strain>
    </source>
</reference>
<feature type="non-terminal residue" evidence="1">
    <location>
        <position position="147"/>
    </location>
</feature>
<protein>
    <submittedName>
        <fullName evidence="1">26469_t:CDS:1</fullName>
    </submittedName>
</protein>
<comment type="caution">
    <text evidence="1">The sequence shown here is derived from an EMBL/GenBank/DDBJ whole genome shotgun (WGS) entry which is preliminary data.</text>
</comment>
<dbReference type="EMBL" id="CAJVQB010026568">
    <property type="protein sequence ID" value="CAG8808864.1"/>
    <property type="molecule type" value="Genomic_DNA"/>
</dbReference>
<proteinExistence type="predicted"/>
<keyword evidence="2" id="KW-1185">Reference proteome</keyword>
<sequence length="147" mass="17382">MHICYDWAQNVPVPYSPQQISTTYFKSALQAHIFGICISEQNSAQHLNYIIAENEFPKEQIKEQIQQLVFEKWAYYDFSKFLKPYFKELPRILKYNHLLFTSKDPGKVLCQTKAYGTYSTFNILKNRFNINEILDKIPLKSLSKKCQ</sequence>
<evidence type="ECO:0000313" key="2">
    <source>
        <dbReference type="Proteomes" id="UP000789901"/>
    </source>
</evidence>
<organism evidence="1 2">
    <name type="scientific">Gigaspora margarita</name>
    <dbReference type="NCBI Taxonomy" id="4874"/>
    <lineage>
        <taxon>Eukaryota</taxon>
        <taxon>Fungi</taxon>
        <taxon>Fungi incertae sedis</taxon>
        <taxon>Mucoromycota</taxon>
        <taxon>Glomeromycotina</taxon>
        <taxon>Glomeromycetes</taxon>
        <taxon>Diversisporales</taxon>
        <taxon>Gigasporaceae</taxon>
        <taxon>Gigaspora</taxon>
    </lineage>
</organism>
<name>A0ABN7W0A9_GIGMA</name>
<accession>A0ABN7W0A9</accession>
<gene>
    <name evidence="1" type="ORF">GMARGA_LOCUS24780</name>
</gene>
<dbReference type="Proteomes" id="UP000789901">
    <property type="component" value="Unassembled WGS sequence"/>
</dbReference>
<dbReference type="PANTHER" id="PTHR34415">
    <property type="entry name" value="INTEGRASE CATALYTIC DOMAIN-CONTAINING PROTEIN"/>
    <property type="match status" value="1"/>
</dbReference>